<dbReference type="Pfam" id="PF24993">
    <property type="entry name" value="GNC1_N"/>
    <property type="match status" value="1"/>
</dbReference>
<dbReference type="PANTHER" id="PTHR23346">
    <property type="entry name" value="TRANSLATIONAL ACTIVATOR GCN1-RELATED"/>
    <property type="match status" value="1"/>
</dbReference>
<comment type="similarity">
    <text evidence="1">Belongs to the GCN1 family.</text>
</comment>
<dbReference type="PROSITE" id="PS50077">
    <property type="entry name" value="HEAT_REPEAT"/>
    <property type="match status" value="3"/>
</dbReference>
<dbReference type="InterPro" id="IPR022716">
    <property type="entry name" value="Gcn1_N"/>
</dbReference>
<name>A0ABR2ZSN8_9AGAR</name>
<evidence type="ECO:0000259" key="5">
    <source>
        <dbReference type="SMART" id="SM01349"/>
    </source>
</evidence>
<dbReference type="SUPFAM" id="SSF48371">
    <property type="entry name" value="ARM repeat"/>
    <property type="match status" value="3"/>
</dbReference>
<feature type="region of interest" description="Disordered" evidence="4">
    <location>
        <begin position="1"/>
        <end position="24"/>
    </location>
</feature>
<evidence type="ECO:0000256" key="2">
    <source>
        <dbReference type="ARBA" id="ARBA00022737"/>
    </source>
</evidence>
<proteinExistence type="inferred from homology"/>
<evidence type="ECO:0000256" key="4">
    <source>
        <dbReference type="SAM" id="MobiDB-lite"/>
    </source>
</evidence>
<dbReference type="Proteomes" id="UP001437256">
    <property type="component" value="Unassembled WGS sequence"/>
</dbReference>
<dbReference type="Gene3D" id="1.25.10.10">
    <property type="entry name" value="Leucine-rich Repeat Variant"/>
    <property type="match status" value="5"/>
</dbReference>
<gene>
    <name evidence="6" type="primary">GCN1</name>
    <name evidence="6" type="ORF">AAF712_008693</name>
</gene>
<dbReference type="InterPro" id="IPR057546">
    <property type="entry name" value="HEAT_GCN1"/>
</dbReference>
<dbReference type="EMBL" id="JBBXMP010000063">
    <property type="protein sequence ID" value="KAL0064393.1"/>
    <property type="molecule type" value="Genomic_DNA"/>
</dbReference>
<dbReference type="Pfam" id="PF12074">
    <property type="entry name" value="Gcn1_N"/>
    <property type="match status" value="1"/>
</dbReference>
<evidence type="ECO:0000313" key="6">
    <source>
        <dbReference type="EMBL" id="KAL0064393.1"/>
    </source>
</evidence>
<reference evidence="6 7" key="1">
    <citation type="submission" date="2024-05" db="EMBL/GenBank/DDBJ databases">
        <title>A draft genome resource for the thread blight pathogen Marasmius tenuissimus strain MS-2.</title>
        <authorList>
            <person name="Yulfo-Soto G.E."/>
            <person name="Baruah I.K."/>
            <person name="Amoako-Attah I."/>
            <person name="Bukari Y."/>
            <person name="Meinhardt L.W."/>
            <person name="Bailey B.A."/>
            <person name="Cohen S.P."/>
        </authorList>
    </citation>
    <scope>NUCLEOTIDE SEQUENCE [LARGE SCALE GENOMIC DNA]</scope>
    <source>
        <strain evidence="6 7">MS-2</strain>
    </source>
</reference>
<comment type="caution">
    <text evidence="6">The sequence shown here is derived from an EMBL/GenBank/DDBJ whole genome shotgun (WGS) entry which is preliminary data.</text>
</comment>
<dbReference type="InterPro" id="IPR016024">
    <property type="entry name" value="ARM-type_fold"/>
</dbReference>
<keyword evidence="7" id="KW-1185">Reference proteome</keyword>
<dbReference type="InterPro" id="IPR011989">
    <property type="entry name" value="ARM-like"/>
</dbReference>
<keyword evidence="2" id="KW-0677">Repeat</keyword>
<feature type="repeat" description="HEAT" evidence="3">
    <location>
        <begin position="2283"/>
        <end position="2321"/>
    </location>
</feature>
<dbReference type="Pfam" id="PF24987">
    <property type="entry name" value="HEAT_EF3_N"/>
    <property type="match status" value="2"/>
</dbReference>
<accession>A0ABR2ZSN8</accession>
<dbReference type="InterPro" id="IPR056810">
    <property type="entry name" value="GNC1-like_N"/>
</dbReference>
<feature type="domain" description="TOG" evidence="5">
    <location>
        <begin position="1624"/>
        <end position="1856"/>
    </location>
</feature>
<dbReference type="Pfam" id="PF24916">
    <property type="entry name" value="HEAT_GCN1_fung"/>
    <property type="match status" value="1"/>
</dbReference>
<evidence type="ECO:0000313" key="7">
    <source>
        <dbReference type="Proteomes" id="UP001437256"/>
    </source>
</evidence>
<dbReference type="InterPro" id="IPR034085">
    <property type="entry name" value="TOG"/>
</dbReference>
<feature type="repeat" description="HEAT" evidence="3">
    <location>
        <begin position="1798"/>
        <end position="1836"/>
    </location>
</feature>
<feature type="repeat" description="HEAT" evidence="3">
    <location>
        <begin position="1934"/>
        <end position="1972"/>
    </location>
</feature>
<dbReference type="SMART" id="SM01349">
    <property type="entry name" value="TOG"/>
    <property type="match status" value="1"/>
</dbReference>
<dbReference type="PANTHER" id="PTHR23346:SF7">
    <property type="entry name" value="STALLED RIBOSOME SENSOR GCN1"/>
    <property type="match status" value="1"/>
</dbReference>
<dbReference type="InterPro" id="IPR056809">
    <property type="entry name" value="HEAT_GCN1_fung"/>
</dbReference>
<dbReference type="Pfam" id="PF24984">
    <property type="entry name" value="HEAT_EF3_GNC1"/>
    <property type="match status" value="1"/>
</dbReference>
<sequence>MASHALQNPSSQSSVDPQSNRGSQKGLSFHFSGNYDLYPIDQQTSVDMWLSQDLLVPNYEALFRVLSDSHSTSVSKPVAKCHIPDAAKTGSCGGSLVAINIHDPLSAKHTHTINVTQIIPVGSLSFTLDELAGDLDTPLSAPLPVLEGSPGISASLQVDGTTGLLPDIVDSFGEFKMRRVWTRAVDDVSEAMELYQGYFTLNVFYGEEYEVPRYIDALPGKITFAKIKSRIGDASESMSKSAIESWLSSAGAEREDDSVSGYVWQRDRVLQDWEKSLDFAKNVLLESRTSVRIRFLKEELLPLAKHGDLNLSQTLDVFKLLTLTYPRYADSPSRLAVESVGMEMVRADELRGTEKGAKDEQKMGVTEQILGWLSNEVSQLSSRGSSSSYAPSNLYVLLSWACGLYTVCLQSDPTFAESQSWKSILSSIAILLDMLYSSQQAKPSLKNGGLVVTRRALRSAGPRIPDVISTLLSLSKAGQSPLRHIPLIGVSVSVLIRLKDVVTPPADRLPVDLKNALVSLYASSVLMSKTPVPPHVLVGQASLSDLIQVSFTENDFSSSILPTAEKALLRSPEHSLDVLAHFFTHYEQALETDSFKRVVTQAVNSSKSSNATVRASSIALFQALIKKNNTESHLRLAVTELLALPKTGKTTGPDHRIALFSMLANVPPSKEVSPTLVETSTPLLGKETHEGAIGVIAKSLAPHIGYLLKNDVSLPKDVSTLIAKEMGSLKPPVRKAFSLLSGGAIWDSQNGDTTIPKAPVDFGRTILPSFEASLKNIASAYATTGPLEAYVALAILLGPFSKSGAFDDVVSKNATIQSVGTAGSKPSFLVWEKVYQKISDLEDETWLLRASDAALLFFKKEVSKNESLRTQLGSVFLHLAVNGVSSDTRRNTLTALENTAVLHPKLVNQMAHDAITALLARSTTSSDAAESTNNARVSSFLLSVVPSSHELDIETREETVVKGLVLAHHRLVSGSSRQTWIDVCQKAACDPRELVMRNLNDLFQLILDNSVPIAPAGFPEAAYRATTTLAFVAPEVVLPRVMDQLKQDMSPDAVNSLTEFDFGVWSTPEGTTYVDVLSNTKGDAQPRKGKDAEIAQWEADIRKSLANKKAMNTVTLTKQQQTAVNAQLAKEADIRKRVALIQSNLERGLSLVRSLIDAYVPEFRVYISTVVSLLLDGALDKGSLLCGQAAFETYLALAQCCSERLDTFRKWMGIAVLRCLRPNVIPEELQAEPLSQLVLRVLHRLRYLSEQVAFDSSTFSYLFPLLRHVVLHGGLPTEDPEETLEQLALSQDIIKFHCGEFADPAFPRTETIELLIHLVRLQPKLSKESSSTLVELGEAIQSSATRKEIDALLRGTLYQEVYARNSCLQALQPFDLTELDWSPELWIACHDDDEQNARLARHVWDDNGLDVPQNFLERLLPFLEHDNAYVRSSTAAAIGEAVETWPQSISDTIAALQEYYRDKAKILAPEYDDYGMVIARSLERSDPWQARAATAATFESLAPFFTEAAVPPFFRFLIEDEALGDRAPQVRGIMLSAGTTIIDLHGASCIASLVTMFEDHLSKPSPATETGDQIKEAVVIFLGRVARHLDPSDSRISSIVDRLVEALKTPSEQVQIAVSECLSPLAKLMKAKLPPLVDSLFDDLLNSPKYGTRRGAAYGLAGVIRGTGITGMKEFNIIRRLREATEDKKRYEPRQGVMFAFETMSSTLNRLFEPYIVYVLPLLLASFGDSSTDVREATQDAARVIMSRLSAYGVKLILPSLLSGLDEKQWRSKKGSIELLGMMAYCSPRQLSVSLPIVIPRLTGVLTDSHAQVRAAANKSLKQFGEVISNPEIQSLVPVLLKALVDPAKTPNALSGLLKTSFMHYIDHSSLALVGVFCDATLNTTLIEICQVIPIVDRGLRERGADTKKKAAQIVGNLASLTDSKDFIPYLSQLLPLVHVVLVDPVPEARATAAKSLGTLVERLGEVNFPDLVPGLLRILKTDTSGVDRQGAAQGLSEVLSGLGMERLEGLLPDIIANAQSPRATVREGFMSLLVFLPATFGTRFQPHLPKIISPILNGLSDTEEYVRDAAMRAGRMVITNYSNKAIDLLLPELEQGMFNPGWRIRHASITLVGELMFKVSGISGKPSDMDDEEEAEAEAATAETSRRALTEVLGVERRDRLLGSLYLVRQDGVAAVRQASIQIWKALVHNTPRTVREILPELINQVISLISSEEFEQSETAGRTIAELCRKFGERIVGEMMPMFKTKASSTVPRAREGVCLALCEVMENTTDTQREDHETEIISIVRACLVDDEANVRSAAARAFDILQEYIGAKAIDQTIPTLLEALRQPGKGSGTALEALREVMSVRASTVFPVLIPTLTATPMTVFNARALAALVTVAGNALSKRLMVILNSLVKVVEENEDEELETAVDEALRALLASISDAEGLNTLMMTLLGWAKHDTPKRRVSAFDFFILFCEESEMDSSLYRVDWIRQLVSSMEDSNVDVHTAAQRALDTFVKSIPKDELEPLVVPLRRTIESTGIAGQHVDVPGFSLPKGIAPTVPIIIAGLTTGSNEQREAAAYAIGDLVERTSSDAFKPFVVPFTGPLIRVATQATTYPPAVKTGILSALMSMLERIPLFVKPFFPQLQRTFMKSAADPSSVNVRNKAAAALGVLMRNQPRVDPVVTELIGGIKTAEDPIAASLTLALAKVVKGAGENVGEKAREACAELVSDAFREKSYDEPYAPSVAALVVSLSIFPDVLRPVIESYLVGGTPPSVMSSHVLLGVIEAWSEAPEKGDLVFEKLGLMPKVAKKIQESAASDRPDVGRPAREARDLLQNS</sequence>
<evidence type="ECO:0000256" key="3">
    <source>
        <dbReference type="PROSITE-ProRule" id="PRU00103"/>
    </source>
</evidence>
<dbReference type="Pfam" id="PF23271">
    <property type="entry name" value="HEAT_GCN1"/>
    <property type="match status" value="1"/>
</dbReference>
<dbReference type="InterPro" id="IPR021133">
    <property type="entry name" value="HEAT_type_2"/>
</dbReference>
<feature type="region of interest" description="Disordered" evidence="4">
    <location>
        <begin position="2798"/>
        <end position="2822"/>
    </location>
</feature>
<protein>
    <submittedName>
        <fullName evidence="6">Translational activator of GCN4</fullName>
    </submittedName>
</protein>
<organism evidence="6 7">
    <name type="scientific">Marasmius tenuissimus</name>
    <dbReference type="NCBI Taxonomy" id="585030"/>
    <lineage>
        <taxon>Eukaryota</taxon>
        <taxon>Fungi</taxon>
        <taxon>Dikarya</taxon>
        <taxon>Basidiomycota</taxon>
        <taxon>Agaricomycotina</taxon>
        <taxon>Agaricomycetes</taxon>
        <taxon>Agaricomycetidae</taxon>
        <taxon>Agaricales</taxon>
        <taxon>Marasmiineae</taxon>
        <taxon>Marasmiaceae</taxon>
        <taxon>Marasmius</taxon>
    </lineage>
</organism>
<evidence type="ECO:0000256" key="1">
    <source>
        <dbReference type="ARBA" id="ARBA00007366"/>
    </source>
</evidence>